<dbReference type="GO" id="GO:1901678">
    <property type="term" value="P:iron coordination entity transport"/>
    <property type="evidence" value="ECO:0007669"/>
    <property type="project" value="UniProtKB-ARBA"/>
</dbReference>
<dbReference type="Proteomes" id="UP000231259">
    <property type="component" value="Unassembled WGS sequence"/>
</dbReference>
<comment type="subcellular location">
    <subcellularLocation>
        <location evidence="1">Cell envelope</location>
    </subcellularLocation>
</comment>
<keyword evidence="4" id="KW-0410">Iron transport</keyword>
<evidence type="ECO:0000256" key="2">
    <source>
        <dbReference type="ARBA" id="ARBA00008814"/>
    </source>
</evidence>
<evidence type="ECO:0000313" key="8">
    <source>
        <dbReference type="EMBL" id="PIL17875.1"/>
    </source>
</evidence>
<evidence type="ECO:0000256" key="3">
    <source>
        <dbReference type="ARBA" id="ARBA00022448"/>
    </source>
</evidence>
<dbReference type="EMBL" id="AWWI01000149">
    <property type="protein sequence ID" value="PIL17875.1"/>
    <property type="molecule type" value="Genomic_DNA"/>
</dbReference>
<evidence type="ECO:0000256" key="4">
    <source>
        <dbReference type="ARBA" id="ARBA00022496"/>
    </source>
</evidence>
<dbReference type="InterPro" id="IPR002491">
    <property type="entry name" value="ABC_transptr_periplasmic_BD"/>
</dbReference>
<protein>
    <recommendedName>
        <fullName evidence="7">Fe/B12 periplasmic-binding domain-containing protein</fullName>
    </recommendedName>
</protein>
<proteinExistence type="inferred from homology"/>
<evidence type="ECO:0000256" key="5">
    <source>
        <dbReference type="ARBA" id="ARBA00022729"/>
    </source>
</evidence>
<dbReference type="CDD" id="cd01140">
    <property type="entry name" value="FatB"/>
    <property type="match status" value="1"/>
</dbReference>
<keyword evidence="3" id="KW-0813">Transport</keyword>
<feature type="signal peptide" evidence="6">
    <location>
        <begin position="1"/>
        <end position="20"/>
    </location>
</feature>
<feature type="chain" id="PRO_5013661379" description="Fe/B12 periplasmic-binding domain-containing protein" evidence="6">
    <location>
        <begin position="21"/>
        <end position="296"/>
    </location>
</feature>
<dbReference type="InterPro" id="IPR033870">
    <property type="entry name" value="FatB"/>
</dbReference>
<dbReference type="InterPro" id="IPR051313">
    <property type="entry name" value="Bact_iron-sidero_bind"/>
</dbReference>
<comment type="similarity">
    <text evidence="2">Belongs to the bacterial solute-binding protein 8 family.</text>
</comment>
<gene>
    <name evidence="8" type="ORF">P775_22640</name>
</gene>
<dbReference type="AlphaFoldDB" id="A0A2G8R8J2"/>
<dbReference type="PANTHER" id="PTHR30532">
    <property type="entry name" value="IRON III DICITRATE-BINDING PERIPLASMIC PROTEIN"/>
    <property type="match status" value="1"/>
</dbReference>
<keyword evidence="4" id="KW-0408">Iron</keyword>
<dbReference type="SUPFAM" id="SSF53807">
    <property type="entry name" value="Helical backbone' metal receptor"/>
    <property type="match status" value="1"/>
</dbReference>
<dbReference type="Gene3D" id="3.40.50.1980">
    <property type="entry name" value="Nitrogenase molybdenum iron protein domain"/>
    <property type="match status" value="2"/>
</dbReference>
<evidence type="ECO:0000256" key="1">
    <source>
        <dbReference type="ARBA" id="ARBA00004196"/>
    </source>
</evidence>
<reference evidence="8 9" key="1">
    <citation type="submission" date="2013-09" db="EMBL/GenBank/DDBJ databases">
        <title>Genome sequencing of Phaeobacter antarcticus sp. nov. SM1211.</title>
        <authorList>
            <person name="Zhang X.-Y."/>
            <person name="Liu C."/>
            <person name="Chen X.-L."/>
            <person name="Xie B.-B."/>
            <person name="Qin Q.-L."/>
            <person name="Rong J.-C."/>
            <person name="Zhang Y.-Z."/>
        </authorList>
    </citation>
    <scope>NUCLEOTIDE SEQUENCE [LARGE SCALE GENOMIC DNA]</scope>
    <source>
        <strain evidence="8 9">SM1211</strain>
    </source>
</reference>
<evidence type="ECO:0000256" key="6">
    <source>
        <dbReference type="SAM" id="SignalP"/>
    </source>
</evidence>
<keyword evidence="9" id="KW-1185">Reference proteome</keyword>
<keyword evidence="5 6" id="KW-0732">Signal</keyword>
<sequence length="296" mass="30936">MRTTITALAITFGGLLPAHADITISHAQGETVLPSAPENVLVYDLATLDTLDALGVPVAGAPLSGLPAHLTSYASDIGTLFEPDYEAVNAAAPDLVIVGGRSAPKLADLSRIAPTIDLSLDRTDYLASARDNITELGQLFGKQAEAEAELAKLDQDVASLKEVSGDAGRVLIILTTGGRMSAHGPGSRFGVVYDTYGFVPAATGMDTGNHGQAISNEFIRETNPDWLFVVDRDAAIGREGTAAAQLLDNALVHETSAWQKGQIVYLNPADWYLIGGGLRALQNSVSQLLTAVTTAG</sequence>
<evidence type="ECO:0000313" key="9">
    <source>
        <dbReference type="Proteomes" id="UP000231259"/>
    </source>
</evidence>
<dbReference type="PANTHER" id="PTHR30532:SF28">
    <property type="entry name" value="PETROBACTIN-BINDING PROTEIN YCLQ"/>
    <property type="match status" value="1"/>
</dbReference>
<dbReference type="GO" id="GO:0030288">
    <property type="term" value="C:outer membrane-bounded periplasmic space"/>
    <property type="evidence" value="ECO:0007669"/>
    <property type="project" value="TreeGrafter"/>
</dbReference>
<accession>A0A2G8R8J2</accession>
<keyword evidence="4" id="KW-0406">Ion transport</keyword>
<comment type="caution">
    <text evidence="8">The sequence shown here is derived from an EMBL/GenBank/DDBJ whole genome shotgun (WGS) entry which is preliminary data.</text>
</comment>
<dbReference type="Pfam" id="PF01497">
    <property type="entry name" value="Peripla_BP_2"/>
    <property type="match status" value="1"/>
</dbReference>
<name>A0A2G8R8J2_9RHOB</name>
<evidence type="ECO:0000259" key="7">
    <source>
        <dbReference type="PROSITE" id="PS50983"/>
    </source>
</evidence>
<dbReference type="PROSITE" id="PS50983">
    <property type="entry name" value="FE_B12_PBP"/>
    <property type="match status" value="1"/>
</dbReference>
<feature type="domain" description="Fe/B12 periplasmic-binding" evidence="7">
    <location>
        <begin position="39"/>
        <end position="296"/>
    </location>
</feature>
<organism evidence="8 9">
    <name type="scientific">Puniceibacterium antarcticum</name>
    <dbReference type="NCBI Taxonomy" id="1206336"/>
    <lineage>
        <taxon>Bacteria</taxon>
        <taxon>Pseudomonadati</taxon>
        <taxon>Pseudomonadota</taxon>
        <taxon>Alphaproteobacteria</taxon>
        <taxon>Rhodobacterales</taxon>
        <taxon>Paracoccaceae</taxon>
        <taxon>Puniceibacterium</taxon>
    </lineage>
</organism>